<protein>
    <submittedName>
        <fullName evidence="8">12-oxophytodienoate reductase</fullName>
    </submittedName>
</protein>
<feature type="region of interest" description="Disordered" evidence="6">
    <location>
        <begin position="1"/>
        <end position="23"/>
    </location>
</feature>
<dbReference type="InterPro" id="IPR001155">
    <property type="entry name" value="OxRdtase_FMN_N"/>
</dbReference>
<keyword evidence="3" id="KW-0288">FMN</keyword>
<keyword evidence="5" id="KW-0560">Oxidoreductase</keyword>
<dbReference type="Pfam" id="PF00724">
    <property type="entry name" value="Oxidored_FMN"/>
    <property type="match status" value="1"/>
</dbReference>
<evidence type="ECO:0000256" key="1">
    <source>
        <dbReference type="ARBA" id="ARBA00001917"/>
    </source>
</evidence>
<name>A0ABT6WC50_9ACTN</name>
<evidence type="ECO:0000256" key="2">
    <source>
        <dbReference type="ARBA" id="ARBA00022630"/>
    </source>
</evidence>
<dbReference type="PANTHER" id="PTHR43303:SF4">
    <property type="entry name" value="NADPH DEHYDROGENASE C23G7.10C-RELATED"/>
    <property type="match status" value="1"/>
</dbReference>
<gene>
    <name evidence="8" type="ORF">QLQ12_01595</name>
</gene>
<dbReference type="InterPro" id="IPR013785">
    <property type="entry name" value="Aldolase_TIM"/>
</dbReference>
<feature type="domain" description="NADH:flavin oxidoreductase/NADH oxidase N-terminal" evidence="7">
    <location>
        <begin position="47"/>
        <end position="364"/>
    </location>
</feature>
<evidence type="ECO:0000259" key="7">
    <source>
        <dbReference type="Pfam" id="PF00724"/>
    </source>
</evidence>
<dbReference type="InterPro" id="IPR044152">
    <property type="entry name" value="YqjM-like"/>
</dbReference>
<dbReference type="RefSeq" id="WP_282756639.1">
    <property type="nucleotide sequence ID" value="NZ_JASCTH010000001.1"/>
</dbReference>
<accession>A0ABT6WC50</accession>
<evidence type="ECO:0000256" key="3">
    <source>
        <dbReference type="ARBA" id="ARBA00022643"/>
    </source>
</evidence>
<dbReference type="PANTHER" id="PTHR43303">
    <property type="entry name" value="NADPH DEHYDROGENASE C23G7.10C-RELATED"/>
    <property type="match status" value="1"/>
</dbReference>
<comment type="cofactor">
    <cofactor evidence="1">
        <name>FMN</name>
        <dbReference type="ChEBI" id="CHEBI:58210"/>
    </cofactor>
</comment>
<organism evidence="8 9">
    <name type="scientific">Actinoplanes sandaracinus</name>
    <dbReference type="NCBI Taxonomy" id="3045177"/>
    <lineage>
        <taxon>Bacteria</taxon>
        <taxon>Bacillati</taxon>
        <taxon>Actinomycetota</taxon>
        <taxon>Actinomycetes</taxon>
        <taxon>Micromonosporales</taxon>
        <taxon>Micromonosporaceae</taxon>
        <taxon>Actinoplanes</taxon>
    </lineage>
</organism>
<dbReference type="EMBL" id="JASCTH010000001">
    <property type="protein sequence ID" value="MDI6097303.1"/>
    <property type="molecule type" value="Genomic_DNA"/>
</dbReference>
<keyword evidence="2" id="KW-0285">Flavoprotein</keyword>
<evidence type="ECO:0000256" key="6">
    <source>
        <dbReference type="SAM" id="MobiDB-lite"/>
    </source>
</evidence>
<sequence>MTTTSLPPESRDRTLPPADMPAGTADGSLIAAGGSVVPAGLALATSPVSLAGLALPNRFVMAPMTRFRSPGGVPTPEVAAYYRRRAENGVGLIITEGTLVGHPTASHETTVPRMTAGAAEAGWRRVTSEVHAAGGRITAQLWHLGSERRAIDGIGSWTPSTMSTADIDTIVAAFAESAVVAARAGFDAVEIHAAHGYLLDEFLWPATNRRTDAFGGSPSRRAAFPAEVIRAVRASLPASIPIIVRFSQFKERAYDARIAGSPSELAEILEVLVAAGADVFHASQRRFWEPAFPGSELNLAGWAKKLTGLPSITVGSVGLTSGFASSPAMSRLVGGLTAGEFDLVALGRILLGNPAWVRLVAENRLAEIRDYDKSDEDVYF</sequence>
<evidence type="ECO:0000256" key="4">
    <source>
        <dbReference type="ARBA" id="ARBA00022857"/>
    </source>
</evidence>
<keyword evidence="4" id="KW-0521">NADP</keyword>
<reference evidence="8 9" key="1">
    <citation type="submission" date="2023-05" db="EMBL/GenBank/DDBJ databases">
        <title>Actinoplanes sp. NEAU-A12 genome sequencing.</title>
        <authorList>
            <person name="Wang Z.-S."/>
        </authorList>
    </citation>
    <scope>NUCLEOTIDE SEQUENCE [LARGE SCALE GENOMIC DNA]</scope>
    <source>
        <strain evidence="8 9">NEAU-A12</strain>
    </source>
</reference>
<evidence type="ECO:0000313" key="8">
    <source>
        <dbReference type="EMBL" id="MDI6097303.1"/>
    </source>
</evidence>
<dbReference type="Gene3D" id="3.20.20.70">
    <property type="entry name" value="Aldolase class I"/>
    <property type="match status" value="1"/>
</dbReference>
<evidence type="ECO:0000256" key="5">
    <source>
        <dbReference type="ARBA" id="ARBA00023002"/>
    </source>
</evidence>
<evidence type="ECO:0000313" key="9">
    <source>
        <dbReference type="Proteomes" id="UP001241758"/>
    </source>
</evidence>
<dbReference type="SUPFAM" id="SSF51395">
    <property type="entry name" value="FMN-linked oxidoreductases"/>
    <property type="match status" value="1"/>
</dbReference>
<keyword evidence="9" id="KW-1185">Reference proteome</keyword>
<comment type="caution">
    <text evidence="8">The sequence shown here is derived from an EMBL/GenBank/DDBJ whole genome shotgun (WGS) entry which is preliminary data.</text>
</comment>
<proteinExistence type="predicted"/>
<dbReference type="Proteomes" id="UP001241758">
    <property type="component" value="Unassembled WGS sequence"/>
</dbReference>